<dbReference type="CDD" id="cd00090">
    <property type="entry name" value="HTH_ARSR"/>
    <property type="match status" value="1"/>
</dbReference>
<dbReference type="PANTHER" id="PTHR38600:SF2">
    <property type="entry name" value="SLL0088 PROTEIN"/>
    <property type="match status" value="1"/>
</dbReference>
<name>A0A8J3Z6C6_9ACTN</name>
<organism evidence="2 3">
    <name type="scientific">Virgisporangium aurantiacum</name>
    <dbReference type="NCBI Taxonomy" id="175570"/>
    <lineage>
        <taxon>Bacteria</taxon>
        <taxon>Bacillati</taxon>
        <taxon>Actinomycetota</taxon>
        <taxon>Actinomycetes</taxon>
        <taxon>Micromonosporales</taxon>
        <taxon>Micromonosporaceae</taxon>
        <taxon>Virgisporangium</taxon>
    </lineage>
</organism>
<dbReference type="Pfam" id="PF12840">
    <property type="entry name" value="HTH_20"/>
    <property type="match status" value="1"/>
</dbReference>
<dbReference type="InterPro" id="IPR001845">
    <property type="entry name" value="HTH_ArsR_DNA-bd_dom"/>
</dbReference>
<evidence type="ECO:0000313" key="3">
    <source>
        <dbReference type="Proteomes" id="UP000612585"/>
    </source>
</evidence>
<protein>
    <submittedName>
        <fullName evidence="2">Transcriptional regulator</fullName>
    </submittedName>
</protein>
<dbReference type="EMBL" id="BOPG01000034">
    <property type="protein sequence ID" value="GIJ58246.1"/>
    <property type="molecule type" value="Genomic_DNA"/>
</dbReference>
<gene>
    <name evidence="2" type="ORF">Vau01_057620</name>
</gene>
<reference evidence="2" key="1">
    <citation type="submission" date="2021-01" db="EMBL/GenBank/DDBJ databases">
        <title>Whole genome shotgun sequence of Virgisporangium aurantiacum NBRC 16421.</title>
        <authorList>
            <person name="Komaki H."/>
            <person name="Tamura T."/>
        </authorList>
    </citation>
    <scope>NUCLEOTIDE SEQUENCE</scope>
    <source>
        <strain evidence="2">NBRC 16421</strain>
    </source>
</reference>
<evidence type="ECO:0000313" key="2">
    <source>
        <dbReference type="EMBL" id="GIJ58246.1"/>
    </source>
</evidence>
<sequence>MIAYPVSLAALADETRWNLLVHLGEHPSSASALAREFPISRQAINKHLAVLEGAGLVESRPVGRERRYEAVGARLSELGRRLDHVARAWDRRLANLRTEAEKS</sequence>
<accession>A0A8J3Z6C6</accession>
<dbReference type="InterPro" id="IPR036390">
    <property type="entry name" value="WH_DNA-bd_sf"/>
</dbReference>
<dbReference type="PANTHER" id="PTHR38600">
    <property type="entry name" value="TRANSCRIPTIONAL REGULATORY PROTEIN"/>
    <property type="match status" value="1"/>
</dbReference>
<proteinExistence type="predicted"/>
<keyword evidence="3" id="KW-1185">Reference proteome</keyword>
<dbReference type="GO" id="GO:0003700">
    <property type="term" value="F:DNA-binding transcription factor activity"/>
    <property type="evidence" value="ECO:0007669"/>
    <property type="project" value="InterPro"/>
</dbReference>
<dbReference type="InterPro" id="IPR036388">
    <property type="entry name" value="WH-like_DNA-bd_sf"/>
</dbReference>
<dbReference type="AlphaFoldDB" id="A0A8J3Z6C6"/>
<dbReference type="Proteomes" id="UP000612585">
    <property type="component" value="Unassembled WGS sequence"/>
</dbReference>
<dbReference type="InterPro" id="IPR011991">
    <property type="entry name" value="ArsR-like_HTH"/>
</dbReference>
<dbReference type="PROSITE" id="PS50987">
    <property type="entry name" value="HTH_ARSR_2"/>
    <property type="match status" value="1"/>
</dbReference>
<dbReference type="PRINTS" id="PR00778">
    <property type="entry name" value="HTHARSR"/>
</dbReference>
<dbReference type="SUPFAM" id="SSF46785">
    <property type="entry name" value="Winged helix' DNA-binding domain"/>
    <property type="match status" value="1"/>
</dbReference>
<evidence type="ECO:0000259" key="1">
    <source>
        <dbReference type="PROSITE" id="PS50987"/>
    </source>
</evidence>
<dbReference type="SMART" id="SM00418">
    <property type="entry name" value="HTH_ARSR"/>
    <property type="match status" value="1"/>
</dbReference>
<dbReference type="Gene3D" id="1.10.10.10">
    <property type="entry name" value="Winged helix-like DNA-binding domain superfamily/Winged helix DNA-binding domain"/>
    <property type="match status" value="1"/>
</dbReference>
<dbReference type="NCBIfam" id="NF033788">
    <property type="entry name" value="HTH_metalloreg"/>
    <property type="match status" value="1"/>
</dbReference>
<dbReference type="RefSeq" id="WP_203998691.1">
    <property type="nucleotide sequence ID" value="NZ_BOPG01000034.1"/>
</dbReference>
<comment type="caution">
    <text evidence="2">The sequence shown here is derived from an EMBL/GenBank/DDBJ whole genome shotgun (WGS) entry which is preliminary data.</text>
</comment>
<feature type="domain" description="HTH arsR-type" evidence="1">
    <location>
        <begin position="1"/>
        <end position="90"/>
    </location>
</feature>